<evidence type="ECO:0000259" key="3">
    <source>
        <dbReference type="Pfam" id="PF13456"/>
    </source>
</evidence>
<dbReference type="GeneID" id="140015108"/>
<reference evidence="6" key="1">
    <citation type="submission" date="2025-08" db="UniProtKB">
        <authorList>
            <consortium name="RefSeq"/>
        </authorList>
    </citation>
    <scope>IDENTIFICATION</scope>
    <source>
        <tissue evidence="6">Leaves</tissue>
    </source>
</reference>
<feature type="compositionally biased region" description="Acidic residues" evidence="2">
    <location>
        <begin position="173"/>
        <end position="187"/>
    </location>
</feature>
<protein>
    <recommendedName>
        <fullName evidence="7">RNase H type-1 domain-containing protein</fullName>
    </recommendedName>
</protein>
<feature type="region of interest" description="Disordered" evidence="2">
    <location>
        <begin position="1"/>
        <end position="26"/>
    </location>
</feature>
<evidence type="ECO:0000259" key="4">
    <source>
        <dbReference type="Pfam" id="PF13966"/>
    </source>
</evidence>
<dbReference type="InterPro" id="IPR044730">
    <property type="entry name" value="RNase_H-like_dom_plant"/>
</dbReference>
<sequence length="1213" mass="136127">MAKQTGSVLAAKDMAPSSAKPVVTSSMEDQCGVVSLPPVMTTEPAGQLQEDEEMLVESSSATASAAVELPVAKSPDQTHNLVLPHLGTVQVRTGDTTSPTPTMGGILLHKEVELPLPSKPVVSAAAPVLAAEQAASWEVVLPFPVSLPSMVDDALKAVATSIIHDMVDRVVEEDSQATEDGDDDFEGTDNSSPEEPISAGCLSPRLPRPQGTVPECSHSVTDHLNVDQLSTLEQGRQTARVVAYGLIFHRIESSVKMAWQGDVSGSPFYRVWTKLKRVSHAIQQWNKETFGDVFLNVKRAEAAVARAELQIEVDSSEENFIELKRVQAELQRVLTVEEQFWKQKARVKWLQHGDNNSKFFHSVVKQRRYRTAIHSIRDSQGTWITDDGTIGMEAVKFFDDLLSAESSSDFRLVHVIPNLSSEIDNSCLEEAPSFDKVTRVVFTMDGDSAAGLDGFTGKFFTFAWEVVGPDIFQAILSFFCGAELPRFVTATSIVLIPKVLNPYSFSQFRPISVCNFLNLLYSQSNFVGYKVPRHCPTISHLAFADDIIIFANGSASSLKKIMRVLELYQKASDQLVNTSKSGFLLHPSVPMARQGIIERVTKFSRRGFPIRYLGLPLYTGRCKGSYFADLSQRMIDKVLSWKTRLLSSGGKIILIKHVLSSIPIHLLAAGVMPKSIFHMIERVCANFLWGMTEESRRFHWVRWRDLCFPPEEGGVGFRSIDDTYRTFSCKLWWTFRQNLSLWAMFMRAKCCHDTHPCQVALRSPSSATWRRMLDFRGFVELIILWRPYSGFCHFWYDNWTGSGALYLRADVQDHLSFHDFIVCGTWNSRLLSHVLPPDLVQNVVGMPIPCISSVHRMVWTASSSGSFSLSSALQEVLQAKPSSFMFSQVWHPHIPLKISFFMMRLLRGWLPLDDILTRYCVHLPSKCFYCLEPIVETLQHVFISGDVAKAVWKFFGPLGSLSGLNLAQEHLTVQLANWWYKPTKSARIKFVFRLLPVFVCWNLWKTRNSAVFEGVIKDVRSICRAIFQNLKDAYWMKFGELQQVASWPQFLGLVEQRPDVVKFRLVHWQAPRLSMFKLNIDGCSKGNLGLSGGGGILRDGSGKFILAFAGCFDVATSLQAEAKALALGNFLQQLVVESDSLVLIKILRNDYQCPWTISYEIEQCCEFSQGSIQFKHCYREANKVADVLANVGCALVESHQGKSRNECRSLHNK</sequence>
<dbReference type="PANTHER" id="PTHR33116">
    <property type="entry name" value="REVERSE TRANSCRIPTASE ZINC-BINDING DOMAIN-CONTAINING PROTEIN-RELATED-RELATED"/>
    <property type="match status" value="1"/>
</dbReference>
<dbReference type="Proteomes" id="UP001652660">
    <property type="component" value="Chromosome 10e"/>
</dbReference>
<accession>A0ABM4VU85</accession>
<evidence type="ECO:0000313" key="5">
    <source>
        <dbReference type="Proteomes" id="UP001652660"/>
    </source>
</evidence>
<evidence type="ECO:0008006" key="7">
    <source>
        <dbReference type="Google" id="ProtNLM"/>
    </source>
</evidence>
<dbReference type="InterPro" id="IPR002156">
    <property type="entry name" value="RNaseH_domain"/>
</dbReference>
<feature type="domain" description="Reverse transcriptase zinc-binding" evidence="4">
    <location>
        <begin position="867"/>
        <end position="952"/>
    </location>
</feature>
<dbReference type="SUPFAM" id="SSF53098">
    <property type="entry name" value="Ribonuclease H-like"/>
    <property type="match status" value="1"/>
</dbReference>
<dbReference type="InterPro" id="IPR036397">
    <property type="entry name" value="RNaseH_sf"/>
</dbReference>
<evidence type="ECO:0000256" key="2">
    <source>
        <dbReference type="SAM" id="MobiDB-lite"/>
    </source>
</evidence>
<feature type="region of interest" description="Disordered" evidence="2">
    <location>
        <begin position="173"/>
        <end position="214"/>
    </location>
</feature>
<proteinExistence type="predicted"/>
<feature type="domain" description="RNase H type-1" evidence="3">
    <location>
        <begin position="1079"/>
        <end position="1190"/>
    </location>
</feature>
<gene>
    <name evidence="6" type="primary">LOC140015108</name>
</gene>
<name>A0ABM4VU85_COFAR</name>
<evidence type="ECO:0000313" key="6">
    <source>
        <dbReference type="RefSeq" id="XP_071923094.1"/>
    </source>
</evidence>
<dbReference type="CDD" id="cd06222">
    <property type="entry name" value="RNase_H_like"/>
    <property type="match status" value="1"/>
</dbReference>
<dbReference type="PANTHER" id="PTHR33116:SF82">
    <property type="entry name" value="RNASE H FAMILY PROTEIN"/>
    <property type="match status" value="1"/>
</dbReference>
<dbReference type="InterPro" id="IPR026960">
    <property type="entry name" value="RVT-Znf"/>
</dbReference>
<dbReference type="InterPro" id="IPR012337">
    <property type="entry name" value="RNaseH-like_sf"/>
</dbReference>
<dbReference type="Gene3D" id="3.30.420.10">
    <property type="entry name" value="Ribonuclease H-like superfamily/Ribonuclease H"/>
    <property type="match status" value="1"/>
</dbReference>
<keyword evidence="5" id="KW-1185">Reference proteome</keyword>
<dbReference type="Pfam" id="PF13966">
    <property type="entry name" value="zf-RVT"/>
    <property type="match status" value="1"/>
</dbReference>
<keyword evidence="1" id="KW-0175">Coiled coil</keyword>
<organism evidence="5 6">
    <name type="scientific">Coffea arabica</name>
    <name type="common">Arabian coffee</name>
    <dbReference type="NCBI Taxonomy" id="13443"/>
    <lineage>
        <taxon>Eukaryota</taxon>
        <taxon>Viridiplantae</taxon>
        <taxon>Streptophyta</taxon>
        <taxon>Embryophyta</taxon>
        <taxon>Tracheophyta</taxon>
        <taxon>Spermatophyta</taxon>
        <taxon>Magnoliopsida</taxon>
        <taxon>eudicotyledons</taxon>
        <taxon>Gunneridae</taxon>
        <taxon>Pentapetalae</taxon>
        <taxon>asterids</taxon>
        <taxon>lamiids</taxon>
        <taxon>Gentianales</taxon>
        <taxon>Rubiaceae</taxon>
        <taxon>Ixoroideae</taxon>
        <taxon>Gardenieae complex</taxon>
        <taxon>Bertiereae - Coffeeae clade</taxon>
        <taxon>Coffeeae</taxon>
        <taxon>Coffea</taxon>
    </lineage>
</organism>
<evidence type="ECO:0000256" key="1">
    <source>
        <dbReference type="SAM" id="Coils"/>
    </source>
</evidence>
<dbReference type="Pfam" id="PF13456">
    <property type="entry name" value="RVT_3"/>
    <property type="match status" value="1"/>
</dbReference>
<feature type="coiled-coil region" evidence="1">
    <location>
        <begin position="297"/>
        <end position="326"/>
    </location>
</feature>
<dbReference type="RefSeq" id="XP_071923094.1">
    <property type="nucleotide sequence ID" value="XM_072066993.1"/>
</dbReference>